<dbReference type="PANTHER" id="PTHR43537">
    <property type="entry name" value="TRANSCRIPTIONAL REGULATOR, GNTR FAMILY"/>
    <property type="match status" value="1"/>
</dbReference>
<gene>
    <name evidence="5" type="ORF">EZH22_00815</name>
</gene>
<evidence type="ECO:0000313" key="5">
    <source>
        <dbReference type="EMBL" id="QRG07030.1"/>
    </source>
</evidence>
<dbReference type="Pfam" id="PF00392">
    <property type="entry name" value="GntR"/>
    <property type="match status" value="1"/>
</dbReference>
<dbReference type="RefSeq" id="WP_203193940.1">
    <property type="nucleotide sequence ID" value="NZ_CP063362.1"/>
</dbReference>
<dbReference type="InterPro" id="IPR036388">
    <property type="entry name" value="WH-like_DNA-bd_sf"/>
</dbReference>
<keyword evidence="3" id="KW-0804">Transcription</keyword>
<accession>A0A974SIS2</accession>
<keyword evidence="2" id="KW-0238">DNA-binding</keyword>
<dbReference type="InterPro" id="IPR036390">
    <property type="entry name" value="WH_DNA-bd_sf"/>
</dbReference>
<proteinExistence type="predicted"/>
<name>A0A974SIS2_9HYPH</name>
<dbReference type="PROSITE" id="PS50949">
    <property type="entry name" value="HTH_GNTR"/>
    <property type="match status" value="1"/>
</dbReference>
<dbReference type="SMART" id="SM00345">
    <property type="entry name" value="HTH_GNTR"/>
    <property type="match status" value="1"/>
</dbReference>
<dbReference type="PANTHER" id="PTHR43537:SF20">
    <property type="entry name" value="HTH-TYPE TRANSCRIPTIONAL REPRESSOR GLAR"/>
    <property type="match status" value="1"/>
</dbReference>
<evidence type="ECO:0000313" key="6">
    <source>
        <dbReference type="Proteomes" id="UP000596427"/>
    </source>
</evidence>
<reference evidence="5 6" key="1">
    <citation type="submission" date="2020-10" db="EMBL/GenBank/DDBJ databases">
        <title>Degradation of 1,4-Dioxane by Xanthobacter sp. YN2, via a Novel Group-2 Soluble Di-Iron Monooxygenase.</title>
        <authorList>
            <person name="Ma F."/>
            <person name="Wang Y."/>
            <person name="Yang J."/>
            <person name="Guo H."/>
            <person name="Su D."/>
            <person name="Yu L."/>
        </authorList>
    </citation>
    <scope>NUCLEOTIDE SEQUENCE [LARGE SCALE GENOMIC DNA]</scope>
    <source>
        <strain evidence="5 6">YN2</strain>
    </source>
</reference>
<dbReference type="Proteomes" id="UP000596427">
    <property type="component" value="Chromosome"/>
</dbReference>
<dbReference type="InterPro" id="IPR000524">
    <property type="entry name" value="Tscrpt_reg_HTH_GntR"/>
</dbReference>
<dbReference type="GO" id="GO:0003677">
    <property type="term" value="F:DNA binding"/>
    <property type="evidence" value="ECO:0007669"/>
    <property type="project" value="UniProtKB-KW"/>
</dbReference>
<sequence>MARPETSSPDTSTLSQQAYSLLHHDILVGALAAGSKLRIDALKTRYGIGPTPLREALSRLAADGFVESEENKGFSIPPLSLSELRDVTDQRKLVECTALRRAIERMDDDYEARVVGAYHKLKRLDETLATSDDEALARWEERHRAFHRALIEGAGSRWLSKFQSVLYDQADRYRRLYFRSARLPPQVATDHQEILDATLDRDAERACALLDRHIERVFEIASKSPVFTQALCD</sequence>
<keyword evidence="6" id="KW-1185">Reference proteome</keyword>
<evidence type="ECO:0000256" key="1">
    <source>
        <dbReference type="ARBA" id="ARBA00023015"/>
    </source>
</evidence>
<evidence type="ECO:0000259" key="4">
    <source>
        <dbReference type="PROSITE" id="PS50949"/>
    </source>
</evidence>
<dbReference type="Gene3D" id="1.20.120.530">
    <property type="entry name" value="GntR ligand-binding domain-like"/>
    <property type="match status" value="1"/>
</dbReference>
<dbReference type="InterPro" id="IPR008920">
    <property type="entry name" value="TF_FadR/GntR_C"/>
</dbReference>
<dbReference type="GO" id="GO:0003700">
    <property type="term" value="F:DNA-binding transcription factor activity"/>
    <property type="evidence" value="ECO:0007669"/>
    <property type="project" value="InterPro"/>
</dbReference>
<dbReference type="EMBL" id="CP063362">
    <property type="protein sequence ID" value="QRG07030.1"/>
    <property type="molecule type" value="Genomic_DNA"/>
</dbReference>
<dbReference type="KEGG" id="xdi:EZH22_00815"/>
<evidence type="ECO:0000256" key="3">
    <source>
        <dbReference type="ARBA" id="ARBA00023163"/>
    </source>
</evidence>
<keyword evidence="1" id="KW-0805">Transcription regulation</keyword>
<dbReference type="Gene3D" id="1.10.10.10">
    <property type="entry name" value="Winged helix-like DNA-binding domain superfamily/Winged helix DNA-binding domain"/>
    <property type="match status" value="1"/>
</dbReference>
<dbReference type="AlphaFoldDB" id="A0A974SIS2"/>
<dbReference type="SUPFAM" id="SSF46785">
    <property type="entry name" value="Winged helix' DNA-binding domain"/>
    <property type="match status" value="1"/>
</dbReference>
<dbReference type="Pfam" id="PF07729">
    <property type="entry name" value="FCD"/>
    <property type="match status" value="1"/>
</dbReference>
<feature type="domain" description="HTH gntR-type" evidence="4">
    <location>
        <begin position="12"/>
        <end position="79"/>
    </location>
</feature>
<organism evidence="5 6">
    <name type="scientific">Xanthobacter dioxanivorans</name>
    <dbReference type="NCBI Taxonomy" id="2528964"/>
    <lineage>
        <taxon>Bacteria</taxon>
        <taxon>Pseudomonadati</taxon>
        <taxon>Pseudomonadota</taxon>
        <taxon>Alphaproteobacteria</taxon>
        <taxon>Hyphomicrobiales</taxon>
        <taxon>Xanthobacteraceae</taxon>
        <taxon>Xanthobacter</taxon>
    </lineage>
</organism>
<dbReference type="InterPro" id="IPR011711">
    <property type="entry name" value="GntR_C"/>
</dbReference>
<protein>
    <submittedName>
        <fullName evidence="5">FCD domain-containing protein</fullName>
    </submittedName>
</protein>
<dbReference type="SUPFAM" id="SSF48008">
    <property type="entry name" value="GntR ligand-binding domain-like"/>
    <property type="match status" value="1"/>
</dbReference>
<dbReference type="SMART" id="SM00895">
    <property type="entry name" value="FCD"/>
    <property type="match status" value="1"/>
</dbReference>
<evidence type="ECO:0000256" key="2">
    <source>
        <dbReference type="ARBA" id="ARBA00023125"/>
    </source>
</evidence>